<organism evidence="4 5">
    <name type="scientific">Frankliniella fusca</name>
    <dbReference type="NCBI Taxonomy" id="407009"/>
    <lineage>
        <taxon>Eukaryota</taxon>
        <taxon>Metazoa</taxon>
        <taxon>Ecdysozoa</taxon>
        <taxon>Arthropoda</taxon>
        <taxon>Hexapoda</taxon>
        <taxon>Insecta</taxon>
        <taxon>Pterygota</taxon>
        <taxon>Neoptera</taxon>
        <taxon>Paraneoptera</taxon>
        <taxon>Thysanoptera</taxon>
        <taxon>Terebrantia</taxon>
        <taxon>Thripoidea</taxon>
        <taxon>Thripidae</taxon>
        <taxon>Frankliniella</taxon>
    </lineage>
</organism>
<feature type="region of interest" description="Disordered" evidence="2">
    <location>
        <begin position="271"/>
        <end position="297"/>
    </location>
</feature>
<dbReference type="InterPro" id="IPR041588">
    <property type="entry name" value="Integrase_H2C2"/>
</dbReference>
<evidence type="ECO:0000313" key="4">
    <source>
        <dbReference type="EMBL" id="KAK3930776.1"/>
    </source>
</evidence>
<dbReference type="PANTHER" id="PTHR37984">
    <property type="entry name" value="PROTEIN CBG26694"/>
    <property type="match status" value="1"/>
</dbReference>
<evidence type="ECO:0000259" key="3">
    <source>
        <dbReference type="Pfam" id="PF17921"/>
    </source>
</evidence>
<reference evidence="4" key="2">
    <citation type="journal article" date="2023" name="BMC Genomics">
        <title>Pest status, molecular evolution, and epigenetic factors derived from the genome assembly of Frankliniella fusca, a thysanopteran phytovirus vector.</title>
        <authorList>
            <person name="Catto M.A."/>
            <person name="Labadie P.E."/>
            <person name="Jacobson A.L."/>
            <person name="Kennedy G.G."/>
            <person name="Srinivasan R."/>
            <person name="Hunt B.G."/>
        </authorList>
    </citation>
    <scope>NUCLEOTIDE SEQUENCE</scope>
    <source>
        <strain evidence="4">PL_HMW_Pooled</strain>
    </source>
</reference>
<dbReference type="EMBL" id="JAHWGI010001412">
    <property type="protein sequence ID" value="KAK3930776.1"/>
    <property type="molecule type" value="Genomic_DNA"/>
</dbReference>
<accession>A0AAE1I0S4</accession>
<reference evidence="4" key="1">
    <citation type="submission" date="2021-07" db="EMBL/GenBank/DDBJ databases">
        <authorList>
            <person name="Catto M.A."/>
            <person name="Jacobson A."/>
            <person name="Kennedy G."/>
            <person name="Labadie P."/>
            <person name="Hunt B.G."/>
            <person name="Srinivasan R."/>
        </authorList>
    </citation>
    <scope>NUCLEOTIDE SEQUENCE</scope>
    <source>
        <strain evidence="4">PL_HMW_Pooled</strain>
        <tissue evidence="4">Head</tissue>
    </source>
</reference>
<evidence type="ECO:0000256" key="1">
    <source>
        <dbReference type="ARBA" id="ARBA00012493"/>
    </source>
</evidence>
<keyword evidence="5" id="KW-1185">Reference proteome</keyword>
<protein>
    <recommendedName>
        <fullName evidence="1">RNA-directed DNA polymerase</fullName>
        <ecNumber evidence="1">2.7.7.49</ecNumber>
    </recommendedName>
</protein>
<dbReference type="Proteomes" id="UP001219518">
    <property type="component" value="Unassembled WGS sequence"/>
</dbReference>
<dbReference type="EC" id="2.7.7.49" evidence="1"/>
<dbReference type="AlphaFoldDB" id="A0AAE1I0S4"/>
<proteinExistence type="predicted"/>
<gene>
    <name evidence="4" type="ORF">KUF71_024133</name>
</gene>
<evidence type="ECO:0000313" key="5">
    <source>
        <dbReference type="Proteomes" id="UP001219518"/>
    </source>
</evidence>
<dbReference type="Gene3D" id="1.10.340.70">
    <property type="match status" value="1"/>
</dbReference>
<sequence length="297" mass="34290">MAGVSVKPLVPGDDMEKQWKMFQWQFDGYIMFDETRAAWNKEKQANVLMHLIGLDCSYLYEESVLCYLKAELYCENELLYFQIRLVIPNTLRPQLLQQLHSGHQGMVKCKSLASQSIFWPGINKDIESPSVIPNVVDKLTKKSLKAKAYYDSSANAKEIQYSPSDYVFIKNPLTGKWEPGMVINVCAEPRSYLVKTNSSNNVLRRNCTFLKPRSVSAPFRTPVYLLPSRTNVEIPNNHDVQNNNNNQIVIPLQEVNENLNRWREQLRERFAQGARQERPPVQTRSGRVVNKPDRLNL</sequence>
<dbReference type="Pfam" id="PF17921">
    <property type="entry name" value="Integrase_H2C2"/>
    <property type="match status" value="1"/>
</dbReference>
<comment type="caution">
    <text evidence="4">The sequence shown here is derived from an EMBL/GenBank/DDBJ whole genome shotgun (WGS) entry which is preliminary data.</text>
</comment>
<dbReference type="GO" id="GO:0003964">
    <property type="term" value="F:RNA-directed DNA polymerase activity"/>
    <property type="evidence" value="ECO:0007669"/>
    <property type="project" value="UniProtKB-EC"/>
</dbReference>
<dbReference type="PANTHER" id="PTHR37984:SF5">
    <property type="entry name" value="PROTEIN NYNRIN-LIKE"/>
    <property type="match status" value="1"/>
</dbReference>
<dbReference type="InterPro" id="IPR050951">
    <property type="entry name" value="Retrovirus_Pol_polyprotein"/>
</dbReference>
<evidence type="ECO:0000256" key="2">
    <source>
        <dbReference type="SAM" id="MobiDB-lite"/>
    </source>
</evidence>
<name>A0AAE1I0S4_9NEOP</name>
<feature type="domain" description="Integrase zinc-binding" evidence="3">
    <location>
        <begin position="87"/>
        <end position="127"/>
    </location>
</feature>